<dbReference type="PANTHER" id="PTHR35337:SF1">
    <property type="entry name" value="SLR1478 PROTEIN"/>
    <property type="match status" value="1"/>
</dbReference>
<dbReference type="RefSeq" id="WP_023056006.1">
    <property type="nucleotide sequence ID" value="NZ_JAUSTN010000005.1"/>
</dbReference>
<dbReference type="EMBL" id="JAUSTN010000005">
    <property type="protein sequence ID" value="MDQ0275018.1"/>
    <property type="molecule type" value="Genomic_DNA"/>
</dbReference>
<keyword evidence="3" id="KW-1185">Reference proteome</keyword>
<name>A0ABU0AUV4_9FIRM</name>
<dbReference type="PANTHER" id="PTHR35337">
    <property type="entry name" value="SLR1478 PROTEIN"/>
    <property type="match status" value="1"/>
</dbReference>
<evidence type="ECO:0000256" key="1">
    <source>
        <dbReference type="SAM" id="Phobius"/>
    </source>
</evidence>
<evidence type="ECO:0000313" key="2">
    <source>
        <dbReference type="EMBL" id="MDQ0275018.1"/>
    </source>
</evidence>
<keyword evidence="1" id="KW-0472">Membrane</keyword>
<reference evidence="2 3" key="1">
    <citation type="submission" date="2023-07" db="EMBL/GenBank/DDBJ databases">
        <title>Genomic Encyclopedia of Type Strains, Phase IV (KMG-IV): sequencing the most valuable type-strain genomes for metagenomic binning, comparative biology and taxonomic classification.</title>
        <authorList>
            <person name="Goeker M."/>
        </authorList>
    </citation>
    <scope>NUCLEOTIDE SEQUENCE [LARGE SCALE GENOMIC DNA]</scope>
    <source>
        <strain evidence="2 3">DSM 22616</strain>
    </source>
</reference>
<feature type="transmembrane region" description="Helical" evidence="1">
    <location>
        <begin position="64"/>
        <end position="89"/>
    </location>
</feature>
<feature type="transmembrane region" description="Helical" evidence="1">
    <location>
        <begin position="162"/>
        <end position="182"/>
    </location>
</feature>
<evidence type="ECO:0000313" key="3">
    <source>
        <dbReference type="Proteomes" id="UP001236559"/>
    </source>
</evidence>
<proteinExistence type="predicted"/>
<sequence length="183" mass="20899">MKKRNIIISLSLTFLVSILLGYFLLNEDLAQKFSYEFIKNKENILINGEISAKGLFINNVRASFIMVIIGFIPFLFLPYLGSFANGFIIGVIGKMLSFKKMNLLRAFVFGILPHGIFEIPALIYAMYLGVTFCLNITKKFLKKDRENFSDLFRKNIMNFIKIVIPLLIIAALIEAYVTPLLLK</sequence>
<dbReference type="Proteomes" id="UP001236559">
    <property type="component" value="Unassembled WGS sequence"/>
</dbReference>
<dbReference type="InterPro" id="IPR002798">
    <property type="entry name" value="SpoIIM-like"/>
</dbReference>
<accession>A0ABU0AUV4</accession>
<comment type="caution">
    <text evidence="2">The sequence shown here is derived from an EMBL/GenBank/DDBJ whole genome shotgun (WGS) entry which is preliminary data.</text>
</comment>
<feature type="transmembrane region" description="Helical" evidence="1">
    <location>
        <begin position="101"/>
        <end position="117"/>
    </location>
</feature>
<dbReference type="Pfam" id="PF01944">
    <property type="entry name" value="SpoIIM"/>
    <property type="match status" value="1"/>
</dbReference>
<protein>
    <submittedName>
        <fullName evidence="2">Stage II sporulation protein M</fullName>
    </submittedName>
</protein>
<keyword evidence="1" id="KW-0812">Transmembrane</keyword>
<organism evidence="2 3">
    <name type="scientific">Peptoniphilus koenoeneniae</name>
    <dbReference type="NCBI Taxonomy" id="507751"/>
    <lineage>
        <taxon>Bacteria</taxon>
        <taxon>Bacillati</taxon>
        <taxon>Bacillota</taxon>
        <taxon>Tissierellia</taxon>
        <taxon>Tissierellales</taxon>
        <taxon>Peptoniphilaceae</taxon>
        <taxon>Peptoniphilus</taxon>
    </lineage>
</organism>
<keyword evidence="1" id="KW-1133">Transmembrane helix</keyword>
<gene>
    <name evidence="2" type="ORF">J2S72_001042</name>
</gene>
<feature type="transmembrane region" description="Helical" evidence="1">
    <location>
        <begin position="7"/>
        <end position="25"/>
    </location>
</feature>